<dbReference type="Pfam" id="PF10082">
    <property type="entry name" value="BBP2_2"/>
    <property type="match status" value="1"/>
</dbReference>
<dbReference type="EMBL" id="BJYF01000001">
    <property type="protein sequence ID" value="GEN58215.1"/>
    <property type="molecule type" value="Genomic_DNA"/>
</dbReference>
<name>A0A511X5M5_9PROT</name>
<dbReference type="STRING" id="1120919.GCA_000429165_00104"/>
<evidence type="ECO:0000313" key="1">
    <source>
        <dbReference type="EMBL" id="GEN58215.1"/>
    </source>
</evidence>
<dbReference type="AlphaFoldDB" id="A0A511X5M5"/>
<dbReference type="InterPro" id="IPR018759">
    <property type="entry name" value="BBP2_2"/>
</dbReference>
<evidence type="ECO:0000313" key="2">
    <source>
        <dbReference type="Proteomes" id="UP000321635"/>
    </source>
</evidence>
<dbReference type="Proteomes" id="UP000321635">
    <property type="component" value="Unassembled WGS sequence"/>
</dbReference>
<protein>
    <submittedName>
        <fullName evidence="1">Uncharacterized protein</fullName>
    </submittedName>
</protein>
<organism evidence="1 2">
    <name type="scientific">Acetobacter nitrogenifigens DSM 23921 = NBRC 105050</name>
    <dbReference type="NCBI Taxonomy" id="1120919"/>
    <lineage>
        <taxon>Bacteria</taxon>
        <taxon>Pseudomonadati</taxon>
        <taxon>Pseudomonadota</taxon>
        <taxon>Alphaproteobacteria</taxon>
        <taxon>Acetobacterales</taxon>
        <taxon>Acetobacteraceae</taxon>
        <taxon>Acetobacter</taxon>
    </lineage>
</organism>
<comment type="caution">
    <text evidence="1">The sequence shown here is derived from an EMBL/GenBank/DDBJ whole genome shotgun (WGS) entry which is preliminary data.</text>
</comment>
<gene>
    <name evidence="1" type="ORF">ANI02nite_00990</name>
</gene>
<sequence length="454" mass="49049">MLYFKHTEESGMHQKVGAPTLAAACGIALFMLPFAANAQVIQNYFPALGSGAGELSTEPTQVRAAGAYQPQGFQSGPVIVNLDGSEGGGYDSNVDMLPAAHSSAVINTQGHLSVVSRFPHNDQAHGDISVSDTRYPSRSVQNRTTWTANVGGTHYFGRDELGFSYTHLSLVQMPSEAGALILSSPVPYTVEDGRISYLVHTHGRASFQPFVEAQRYAFGRPAMVNNAGAYTNQTYRNRVVINEGVTSRYELMAETHLLVVAQGTEIRYDTPASGYPSRNSNGFSILGGYDAGWKGPIKFRALLGYQMRRYASTLYGKITSPVAEAQLSWSPTRLTSAVLSVRHGIEDSAFEGVVGFTNTAATLVVTHALQRNVLLTFNAQVSKASYPATPAALKGTPVYQVASDQNTYGFGLSGQIFLNRHLSVTANYSYLSQSVYQSAMFPVHMAQLSVHFAL</sequence>
<keyword evidence="2" id="KW-1185">Reference proteome</keyword>
<accession>A0A511X5M5</accession>
<proteinExistence type="predicted"/>
<reference evidence="1 2" key="1">
    <citation type="submission" date="2019-07" db="EMBL/GenBank/DDBJ databases">
        <title>Whole genome shotgun sequence of Acetobacter nitrogenifigens NBRC 105050.</title>
        <authorList>
            <person name="Hosoyama A."/>
            <person name="Uohara A."/>
            <person name="Ohji S."/>
            <person name="Ichikawa N."/>
        </authorList>
    </citation>
    <scope>NUCLEOTIDE SEQUENCE [LARGE SCALE GENOMIC DNA]</scope>
    <source>
        <strain evidence="1 2">NBRC 105050</strain>
    </source>
</reference>